<dbReference type="InterPro" id="IPR013087">
    <property type="entry name" value="Znf_C2H2_type"/>
</dbReference>
<dbReference type="PROSITE" id="PS50157">
    <property type="entry name" value="ZINC_FINGER_C2H2_2"/>
    <property type="match status" value="3"/>
</dbReference>
<evidence type="ECO:0000259" key="9">
    <source>
        <dbReference type="PROSITE" id="PS50157"/>
    </source>
</evidence>
<dbReference type="FunFam" id="3.30.160.60:FF:000624">
    <property type="entry name" value="zinc finger protein 697"/>
    <property type="match status" value="1"/>
</dbReference>
<keyword evidence="6" id="KW-0539">Nucleus</keyword>
<feature type="region of interest" description="Disordered" evidence="8">
    <location>
        <begin position="464"/>
        <end position="498"/>
    </location>
</feature>
<dbReference type="PANTHER" id="PTHR23235:SF164">
    <property type="entry name" value="C2H2-TYPE DOMAIN-CONTAINING PROTEIN"/>
    <property type="match status" value="1"/>
</dbReference>
<keyword evidence="3" id="KW-0677">Repeat</keyword>
<evidence type="ECO:0000256" key="3">
    <source>
        <dbReference type="ARBA" id="ARBA00022737"/>
    </source>
</evidence>
<accession>A0A4E0S3F1</accession>
<keyword evidence="2" id="KW-0479">Metal-binding</keyword>
<dbReference type="Gene3D" id="3.30.160.60">
    <property type="entry name" value="Classic Zinc Finger"/>
    <property type="match status" value="3"/>
</dbReference>
<comment type="caution">
    <text evidence="10">The sequence shown here is derived from an EMBL/GenBank/DDBJ whole genome shotgun (WGS) entry which is preliminary data.</text>
</comment>
<evidence type="ECO:0000256" key="5">
    <source>
        <dbReference type="ARBA" id="ARBA00022833"/>
    </source>
</evidence>
<evidence type="ECO:0000313" key="10">
    <source>
        <dbReference type="EMBL" id="THD28782.1"/>
    </source>
</evidence>
<dbReference type="AlphaFoldDB" id="A0A4E0S3F1"/>
<protein>
    <submittedName>
        <fullName evidence="10">Krueppel factor 10</fullName>
    </submittedName>
</protein>
<evidence type="ECO:0000256" key="8">
    <source>
        <dbReference type="SAM" id="MobiDB-lite"/>
    </source>
</evidence>
<dbReference type="PROSITE" id="PS00028">
    <property type="entry name" value="ZINC_FINGER_C2H2_1"/>
    <property type="match status" value="3"/>
</dbReference>
<evidence type="ECO:0000256" key="1">
    <source>
        <dbReference type="ARBA" id="ARBA00004123"/>
    </source>
</evidence>
<dbReference type="FunFam" id="3.30.160.60:FF:000125">
    <property type="entry name" value="Putative zinc finger protein 143"/>
    <property type="match status" value="1"/>
</dbReference>
<dbReference type="GO" id="GO:0000981">
    <property type="term" value="F:DNA-binding transcription factor activity, RNA polymerase II-specific"/>
    <property type="evidence" value="ECO:0007669"/>
    <property type="project" value="TreeGrafter"/>
</dbReference>
<keyword evidence="5" id="KW-0862">Zinc</keyword>
<evidence type="ECO:0000256" key="7">
    <source>
        <dbReference type="PROSITE-ProRule" id="PRU00042"/>
    </source>
</evidence>
<evidence type="ECO:0000256" key="6">
    <source>
        <dbReference type="ARBA" id="ARBA00023242"/>
    </source>
</evidence>
<evidence type="ECO:0000313" key="11">
    <source>
        <dbReference type="Proteomes" id="UP000230066"/>
    </source>
</evidence>
<evidence type="ECO:0000256" key="2">
    <source>
        <dbReference type="ARBA" id="ARBA00022723"/>
    </source>
</evidence>
<dbReference type="GO" id="GO:0000978">
    <property type="term" value="F:RNA polymerase II cis-regulatory region sequence-specific DNA binding"/>
    <property type="evidence" value="ECO:0007669"/>
    <property type="project" value="TreeGrafter"/>
</dbReference>
<dbReference type="GO" id="GO:0008270">
    <property type="term" value="F:zinc ion binding"/>
    <property type="evidence" value="ECO:0007669"/>
    <property type="project" value="UniProtKB-KW"/>
</dbReference>
<proteinExistence type="predicted"/>
<feature type="domain" description="C2H2-type" evidence="9">
    <location>
        <begin position="374"/>
        <end position="403"/>
    </location>
</feature>
<keyword evidence="11" id="KW-1185">Reference proteome</keyword>
<dbReference type="FunFam" id="3.30.160.60:FF:000018">
    <property type="entry name" value="Krueppel-like factor 15"/>
    <property type="match status" value="1"/>
</dbReference>
<dbReference type="GO" id="GO:0005634">
    <property type="term" value="C:nucleus"/>
    <property type="evidence" value="ECO:0007669"/>
    <property type="project" value="UniProtKB-SubCell"/>
</dbReference>
<dbReference type="SMART" id="SM00355">
    <property type="entry name" value="ZnF_C2H2"/>
    <property type="match status" value="3"/>
</dbReference>
<evidence type="ECO:0000256" key="4">
    <source>
        <dbReference type="ARBA" id="ARBA00022771"/>
    </source>
</evidence>
<name>A0A4E0S3F1_FASHE</name>
<dbReference type="Proteomes" id="UP000230066">
    <property type="component" value="Unassembled WGS sequence"/>
</dbReference>
<dbReference type="InterPro" id="IPR036236">
    <property type="entry name" value="Znf_C2H2_sf"/>
</dbReference>
<feature type="domain" description="C2H2-type" evidence="9">
    <location>
        <begin position="404"/>
        <end position="433"/>
    </location>
</feature>
<feature type="domain" description="C2H2-type" evidence="9">
    <location>
        <begin position="434"/>
        <end position="461"/>
    </location>
</feature>
<gene>
    <name evidence="10" type="ORF">D915_000380</name>
</gene>
<dbReference type="SUPFAM" id="SSF57667">
    <property type="entry name" value="beta-beta-alpha zinc fingers"/>
    <property type="match status" value="2"/>
</dbReference>
<dbReference type="PANTHER" id="PTHR23235">
    <property type="entry name" value="KRUEPPEL-LIKE TRANSCRIPTION FACTOR"/>
    <property type="match status" value="1"/>
</dbReference>
<organism evidence="10 11">
    <name type="scientific">Fasciola hepatica</name>
    <name type="common">Liver fluke</name>
    <dbReference type="NCBI Taxonomy" id="6192"/>
    <lineage>
        <taxon>Eukaryota</taxon>
        <taxon>Metazoa</taxon>
        <taxon>Spiralia</taxon>
        <taxon>Lophotrochozoa</taxon>
        <taxon>Platyhelminthes</taxon>
        <taxon>Trematoda</taxon>
        <taxon>Digenea</taxon>
        <taxon>Plagiorchiida</taxon>
        <taxon>Echinostomata</taxon>
        <taxon>Echinostomatoidea</taxon>
        <taxon>Fasciolidae</taxon>
        <taxon>Fasciola</taxon>
    </lineage>
</organism>
<feature type="compositionally biased region" description="Low complexity" evidence="8">
    <location>
        <begin position="465"/>
        <end position="488"/>
    </location>
</feature>
<dbReference type="Pfam" id="PF00096">
    <property type="entry name" value="zf-C2H2"/>
    <property type="match status" value="3"/>
</dbReference>
<sequence length="498" mass="54661">MSVAFATRWFNHTKVAQPETDRFREFQIAEILLSLSKSASQSPLCKPNDMVPRLSFTDYSEPLSIDPGENDASFRESCGSPVERSMLRNMKFKLDRVKSIGRSSTHSDLLKVGSNVESKTSSSVSGGEMDHATNTNLSEPILADEAMNSSLNASLPFSLSNTDWLYSQLIQRVQSAYGIRQSPTMFDEHTDESAHMDYGGNELFQFHLEQTDPSDQAARPVFGLETTPPVNHFSDSGCCSFQNADATYHTCCPDPHVDFFPSRHLTKSDSIGYFDGSSSVPSSILATTLSAGSLDSCFSSSSNLSSLNCSSHDSDYPRTTDCSSPSQSAATISHSLLHNDVTVGGSENTFVAPTTMSVDTISTTTALSTRIKTHRCTFEGCDKAYFKSSHLKAHIRIHTGEKPYVCDWSFCGRRFARSDELSRHRRAHTGERNFVCSQCPRRFSRSDHLTKHLRRHANSPLSLAGTTACNGGSSNNNNNTNSSGTASSFPQHFPQPVN</sequence>
<reference evidence="10" key="1">
    <citation type="submission" date="2019-03" db="EMBL/GenBank/DDBJ databases">
        <title>Improved annotation for the trematode Fasciola hepatica.</title>
        <authorList>
            <person name="Choi Y.-J."/>
            <person name="Martin J."/>
            <person name="Mitreva M."/>
        </authorList>
    </citation>
    <scope>NUCLEOTIDE SEQUENCE [LARGE SCALE GENOMIC DNA]</scope>
</reference>
<keyword evidence="4 7" id="KW-0863">Zinc-finger</keyword>
<comment type="subcellular location">
    <subcellularLocation>
        <location evidence="1">Nucleus</location>
    </subcellularLocation>
</comment>
<dbReference type="EMBL" id="JXXN02000073">
    <property type="protein sequence ID" value="THD28782.1"/>
    <property type="molecule type" value="Genomic_DNA"/>
</dbReference>